<reference evidence="1 2" key="1">
    <citation type="submission" date="2021-05" db="EMBL/GenBank/DDBJ databases">
        <title>Genome Assembly of Synthetic Allotetraploid Brassica napus Reveals Homoeologous Exchanges between Subgenomes.</title>
        <authorList>
            <person name="Davis J.T."/>
        </authorList>
    </citation>
    <scope>NUCLEOTIDE SEQUENCE [LARGE SCALE GENOMIC DNA]</scope>
    <source>
        <strain evidence="2">cv. Da-Ae</strain>
        <tissue evidence="1">Seedling</tissue>
    </source>
</reference>
<comment type="caution">
    <text evidence="1">The sequence shown here is derived from an EMBL/GenBank/DDBJ whole genome shotgun (WGS) entry which is preliminary data.</text>
</comment>
<feature type="non-terminal residue" evidence="1">
    <location>
        <position position="1"/>
    </location>
</feature>
<accession>A0ABQ7XIR4</accession>
<sequence>FVWLSKDTSMLDGLDTASVEIEAAKARFEIVTCGKKMINEHGLLSLG</sequence>
<name>A0ABQ7XIR4_BRANA</name>
<gene>
    <name evidence="1" type="ORF">HID58_084057</name>
</gene>
<protein>
    <submittedName>
        <fullName evidence="1">Uncharacterized protein</fullName>
    </submittedName>
</protein>
<evidence type="ECO:0000313" key="2">
    <source>
        <dbReference type="Proteomes" id="UP000824890"/>
    </source>
</evidence>
<proteinExistence type="predicted"/>
<organism evidence="1 2">
    <name type="scientific">Brassica napus</name>
    <name type="common">Rape</name>
    <dbReference type="NCBI Taxonomy" id="3708"/>
    <lineage>
        <taxon>Eukaryota</taxon>
        <taxon>Viridiplantae</taxon>
        <taxon>Streptophyta</taxon>
        <taxon>Embryophyta</taxon>
        <taxon>Tracheophyta</taxon>
        <taxon>Spermatophyta</taxon>
        <taxon>Magnoliopsida</taxon>
        <taxon>eudicotyledons</taxon>
        <taxon>Gunneridae</taxon>
        <taxon>Pentapetalae</taxon>
        <taxon>rosids</taxon>
        <taxon>malvids</taxon>
        <taxon>Brassicales</taxon>
        <taxon>Brassicaceae</taxon>
        <taxon>Brassiceae</taxon>
        <taxon>Brassica</taxon>
    </lineage>
</organism>
<keyword evidence="2" id="KW-1185">Reference proteome</keyword>
<dbReference type="EMBL" id="JAGKQM010000019">
    <property type="protein sequence ID" value="KAH0855796.1"/>
    <property type="molecule type" value="Genomic_DNA"/>
</dbReference>
<dbReference type="Proteomes" id="UP000824890">
    <property type="component" value="Unassembled WGS sequence"/>
</dbReference>
<evidence type="ECO:0000313" key="1">
    <source>
        <dbReference type="EMBL" id="KAH0855796.1"/>
    </source>
</evidence>